<evidence type="ECO:0000313" key="1">
    <source>
        <dbReference type="EMBL" id="KAL2729999.1"/>
    </source>
</evidence>
<dbReference type="EMBL" id="JAYRBN010000091">
    <property type="protein sequence ID" value="KAL2729999.1"/>
    <property type="molecule type" value="Genomic_DNA"/>
</dbReference>
<proteinExistence type="predicted"/>
<comment type="caution">
    <text evidence="1">The sequence shown here is derived from an EMBL/GenBank/DDBJ whole genome shotgun (WGS) entry which is preliminary data.</text>
</comment>
<reference evidence="1 2" key="1">
    <citation type="journal article" date="2024" name="Ann. Entomol. Soc. Am.">
        <title>Genomic analyses of the southern and eastern yellowjacket wasps (Hymenoptera: Vespidae) reveal evolutionary signatures of social life.</title>
        <authorList>
            <person name="Catto M.A."/>
            <person name="Caine P.B."/>
            <person name="Orr S.E."/>
            <person name="Hunt B.G."/>
            <person name="Goodisman M.A.D."/>
        </authorList>
    </citation>
    <scope>NUCLEOTIDE SEQUENCE [LARGE SCALE GENOMIC DNA]</scope>
    <source>
        <strain evidence="1">232</strain>
        <tissue evidence="1">Head and thorax</tissue>
    </source>
</reference>
<dbReference type="Proteomes" id="UP001607303">
    <property type="component" value="Unassembled WGS sequence"/>
</dbReference>
<name>A0ABD2BB82_VESMC</name>
<sequence length="76" mass="8368">MPGPSCEKCKELIENYNCDTSCTSNEGEFRWINARTANAAIIVNAVIQVPERNVVAVARQPAIAFARPVNVNYDLT</sequence>
<protein>
    <submittedName>
        <fullName evidence="1">Uncharacterized protein</fullName>
    </submittedName>
</protein>
<evidence type="ECO:0000313" key="2">
    <source>
        <dbReference type="Proteomes" id="UP001607303"/>
    </source>
</evidence>
<gene>
    <name evidence="1" type="ORF">V1477_015810</name>
</gene>
<organism evidence="1 2">
    <name type="scientific">Vespula maculifrons</name>
    <name type="common">Eastern yellow jacket</name>
    <name type="synonym">Wasp</name>
    <dbReference type="NCBI Taxonomy" id="7453"/>
    <lineage>
        <taxon>Eukaryota</taxon>
        <taxon>Metazoa</taxon>
        <taxon>Ecdysozoa</taxon>
        <taxon>Arthropoda</taxon>
        <taxon>Hexapoda</taxon>
        <taxon>Insecta</taxon>
        <taxon>Pterygota</taxon>
        <taxon>Neoptera</taxon>
        <taxon>Endopterygota</taxon>
        <taxon>Hymenoptera</taxon>
        <taxon>Apocrita</taxon>
        <taxon>Aculeata</taxon>
        <taxon>Vespoidea</taxon>
        <taxon>Vespidae</taxon>
        <taxon>Vespinae</taxon>
        <taxon>Vespula</taxon>
    </lineage>
</organism>
<accession>A0ABD2BB82</accession>
<keyword evidence="2" id="KW-1185">Reference proteome</keyword>
<dbReference type="AlphaFoldDB" id="A0ABD2BB82"/>